<dbReference type="EMBL" id="CP039354">
    <property type="protein sequence ID" value="QCE10803.1"/>
    <property type="molecule type" value="Genomic_DNA"/>
</dbReference>
<feature type="region of interest" description="Disordered" evidence="1">
    <location>
        <begin position="98"/>
        <end position="119"/>
    </location>
</feature>
<dbReference type="PANTHER" id="PTHR33095">
    <property type="entry name" value="OS07G0619500 PROTEIN"/>
    <property type="match status" value="1"/>
</dbReference>
<dbReference type="PANTHER" id="PTHR33095:SF23">
    <property type="entry name" value="DUF1645 FAMILY PROTEIN"/>
    <property type="match status" value="1"/>
</dbReference>
<accession>A0A4D6NAD1</accession>
<proteinExistence type="predicted"/>
<dbReference type="InterPro" id="IPR012442">
    <property type="entry name" value="DUF1645_plant"/>
</dbReference>
<name>A0A4D6NAD1_VIGUN</name>
<evidence type="ECO:0000313" key="2">
    <source>
        <dbReference type="EMBL" id="QCE10803.1"/>
    </source>
</evidence>
<organism evidence="2 3">
    <name type="scientific">Vigna unguiculata</name>
    <name type="common">Cowpea</name>
    <dbReference type="NCBI Taxonomy" id="3917"/>
    <lineage>
        <taxon>Eukaryota</taxon>
        <taxon>Viridiplantae</taxon>
        <taxon>Streptophyta</taxon>
        <taxon>Embryophyta</taxon>
        <taxon>Tracheophyta</taxon>
        <taxon>Spermatophyta</taxon>
        <taxon>Magnoliopsida</taxon>
        <taxon>eudicotyledons</taxon>
        <taxon>Gunneridae</taxon>
        <taxon>Pentapetalae</taxon>
        <taxon>rosids</taxon>
        <taxon>fabids</taxon>
        <taxon>Fabales</taxon>
        <taxon>Fabaceae</taxon>
        <taxon>Papilionoideae</taxon>
        <taxon>50 kb inversion clade</taxon>
        <taxon>NPAAA clade</taxon>
        <taxon>indigoferoid/millettioid clade</taxon>
        <taxon>Phaseoleae</taxon>
        <taxon>Vigna</taxon>
    </lineage>
</organism>
<protein>
    <submittedName>
        <fullName evidence="2">Uncharacterized protein</fullName>
    </submittedName>
</protein>
<dbReference type="Pfam" id="PF07816">
    <property type="entry name" value="DUF1645"/>
    <property type="match status" value="1"/>
</dbReference>
<sequence length="253" mass="28749">MQKEQQKEYLDSMTCPSFNYYTTVQLAVVDNQVGQDHNRTQNDDASFEFAAFRDEACFDDAFFPIFNHKIQNRQRSSIAGGRDSGTAVLRFPITGDDIHRSEHNPLPAPLSDSSSSSSEVDELEGVPAATYCVWTPNSPRKCKKSNSTGSSSKKWKLLDLLRRSNSERKESYLFLTAASEKKRMNERWSIEVAGKPKDNGFAEKKKAAVTAHEALYVKNRELRMIDKKKSFLPYKPNLVGFCTRRFGKTFSSF</sequence>
<keyword evidence="3" id="KW-1185">Reference proteome</keyword>
<evidence type="ECO:0000256" key="1">
    <source>
        <dbReference type="SAM" id="MobiDB-lite"/>
    </source>
</evidence>
<reference evidence="2 3" key="1">
    <citation type="submission" date="2019-04" db="EMBL/GenBank/DDBJ databases">
        <title>An improved genome assembly and genetic linkage map for asparagus bean, Vigna unguiculata ssp. sesquipedialis.</title>
        <authorList>
            <person name="Xia Q."/>
            <person name="Zhang R."/>
            <person name="Dong Y."/>
        </authorList>
    </citation>
    <scope>NUCLEOTIDE SEQUENCE [LARGE SCALE GENOMIC DNA]</scope>
    <source>
        <tissue evidence="2">Leaf</tissue>
    </source>
</reference>
<dbReference type="AlphaFoldDB" id="A0A4D6NAD1"/>
<gene>
    <name evidence="2" type="ORF">DEO72_LG10g2035</name>
</gene>
<dbReference type="Proteomes" id="UP000501690">
    <property type="component" value="Linkage Group LG10"/>
</dbReference>
<evidence type="ECO:0000313" key="3">
    <source>
        <dbReference type="Proteomes" id="UP000501690"/>
    </source>
</evidence>